<dbReference type="Proteomes" id="UP000887159">
    <property type="component" value="Unassembled WGS sequence"/>
</dbReference>
<comment type="caution">
    <text evidence="1">The sequence shown here is derived from an EMBL/GenBank/DDBJ whole genome shotgun (WGS) entry which is preliminary data.</text>
</comment>
<proteinExistence type="predicted"/>
<evidence type="ECO:0000313" key="1">
    <source>
        <dbReference type="EMBL" id="GFY34231.1"/>
    </source>
</evidence>
<sequence>MVGPRPKSVDFHDAENQQRPCQMIIQHVKDPRVSVWLRCSRQNEILIQVPIVRAQVTSSGKETVGQNNLR</sequence>
<keyword evidence="2" id="KW-1185">Reference proteome</keyword>
<organism evidence="1 2">
    <name type="scientific">Trichonephila clavipes</name>
    <name type="common">Golden silk orbweaver</name>
    <name type="synonym">Nephila clavipes</name>
    <dbReference type="NCBI Taxonomy" id="2585209"/>
    <lineage>
        <taxon>Eukaryota</taxon>
        <taxon>Metazoa</taxon>
        <taxon>Ecdysozoa</taxon>
        <taxon>Arthropoda</taxon>
        <taxon>Chelicerata</taxon>
        <taxon>Arachnida</taxon>
        <taxon>Araneae</taxon>
        <taxon>Araneomorphae</taxon>
        <taxon>Entelegynae</taxon>
        <taxon>Araneoidea</taxon>
        <taxon>Nephilidae</taxon>
        <taxon>Trichonephila</taxon>
    </lineage>
</organism>
<dbReference type="AlphaFoldDB" id="A0A8X7BJL8"/>
<evidence type="ECO:0000313" key="2">
    <source>
        <dbReference type="Proteomes" id="UP000887159"/>
    </source>
</evidence>
<protein>
    <submittedName>
        <fullName evidence="1">Uncharacterized protein</fullName>
    </submittedName>
</protein>
<name>A0A8X7BJL8_TRICX</name>
<reference evidence="1" key="1">
    <citation type="submission" date="2020-08" db="EMBL/GenBank/DDBJ databases">
        <title>Multicomponent nature underlies the extraordinary mechanical properties of spider dragline silk.</title>
        <authorList>
            <person name="Kono N."/>
            <person name="Nakamura H."/>
            <person name="Mori M."/>
            <person name="Yoshida Y."/>
            <person name="Ohtoshi R."/>
            <person name="Malay A.D."/>
            <person name="Moran D.A.P."/>
            <person name="Tomita M."/>
            <person name="Numata K."/>
            <person name="Arakawa K."/>
        </authorList>
    </citation>
    <scope>NUCLEOTIDE SEQUENCE</scope>
</reference>
<accession>A0A8X7BJL8</accession>
<gene>
    <name evidence="1" type="ORF">TNCV_2505341</name>
</gene>
<dbReference type="EMBL" id="BMAU01021422">
    <property type="protein sequence ID" value="GFY34231.1"/>
    <property type="molecule type" value="Genomic_DNA"/>
</dbReference>